<proteinExistence type="predicted"/>
<feature type="region of interest" description="Disordered" evidence="1">
    <location>
        <begin position="99"/>
        <end position="118"/>
    </location>
</feature>
<protein>
    <submittedName>
        <fullName evidence="2">Uncharacterized protein</fullName>
    </submittedName>
</protein>
<accession>A0A9X0A436</accession>
<sequence>MSEDDGNSSYVEGWQKSLEAISKVREQHRRRRLPDEELDSSQVPSFTTTMAAWCVNKSLCPVISYWVALMAPNGAPPPGCHQNRDMDVGMGTWGRVWGRRDARTGTRGREIGDAGSGT</sequence>
<comment type="caution">
    <text evidence="2">The sequence shown here is derived from an EMBL/GenBank/DDBJ whole genome shotgun (WGS) entry which is preliminary data.</text>
</comment>
<feature type="compositionally biased region" description="Basic and acidic residues" evidence="1">
    <location>
        <begin position="99"/>
        <end position="112"/>
    </location>
</feature>
<keyword evidence="3" id="KW-1185">Reference proteome</keyword>
<evidence type="ECO:0000313" key="3">
    <source>
        <dbReference type="Proteomes" id="UP001163046"/>
    </source>
</evidence>
<name>A0A9X0A436_9CNID</name>
<evidence type="ECO:0000256" key="1">
    <source>
        <dbReference type="SAM" id="MobiDB-lite"/>
    </source>
</evidence>
<organism evidence="2 3">
    <name type="scientific">Desmophyllum pertusum</name>
    <dbReference type="NCBI Taxonomy" id="174260"/>
    <lineage>
        <taxon>Eukaryota</taxon>
        <taxon>Metazoa</taxon>
        <taxon>Cnidaria</taxon>
        <taxon>Anthozoa</taxon>
        <taxon>Hexacorallia</taxon>
        <taxon>Scleractinia</taxon>
        <taxon>Caryophylliina</taxon>
        <taxon>Caryophylliidae</taxon>
        <taxon>Desmophyllum</taxon>
    </lineage>
</organism>
<gene>
    <name evidence="2" type="ORF">OS493_019355</name>
</gene>
<reference evidence="2" key="1">
    <citation type="submission" date="2023-01" db="EMBL/GenBank/DDBJ databases">
        <title>Genome assembly of the deep-sea coral Lophelia pertusa.</title>
        <authorList>
            <person name="Herrera S."/>
            <person name="Cordes E."/>
        </authorList>
    </citation>
    <scope>NUCLEOTIDE SEQUENCE</scope>
    <source>
        <strain evidence="2">USNM1676648</strain>
        <tissue evidence="2">Polyp</tissue>
    </source>
</reference>
<dbReference type="AlphaFoldDB" id="A0A9X0A436"/>
<dbReference type="EMBL" id="MU825407">
    <property type="protein sequence ID" value="KAJ7391224.1"/>
    <property type="molecule type" value="Genomic_DNA"/>
</dbReference>
<dbReference type="Proteomes" id="UP001163046">
    <property type="component" value="Unassembled WGS sequence"/>
</dbReference>
<evidence type="ECO:0000313" key="2">
    <source>
        <dbReference type="EMBL" id="KAJ7391224.1"/>
    </source>
</evidence>